<reference evidence="2 3" key="1">
    <citation type="submission" date="2016-03" db="EMBL/GenBank/DDBJ databases">
        <title>EvidentialGene: Evidence-directed Construction of Genes on Genomes.</title>
        <authorList>
            <person name="Gilbert D.G."/>
            <person name="Choi J.-H."/>
            <person name="Mockaitis K."/>
            <person name="Colbourne J."/>
            <person name="Pfrender M."/>
        </authorList>
    </citation>
    <scope>NUCLEOTIDE SEQUENCE [LARGE SCALE GENOMIC DNA]</scope>
    <source>
        <strain evidence="2 3">Xinb3</strain>
        <tissue evidence="2">Complete organism</tissue>
    </source>
</reference>
<feature type="non-terminal residue" evidence="2">
    <location>
        <position position="1"/>
    </location>
</feature>
<evidence type="ECO:0000313" key="2">
    <source>
        <dbReference type="EMBL" id="KZR96199.1"/>
    </source>
</evidence>
<dbReference type="AlphaFoldDB" id="A0A164DX49"/>
<evidence type="ECO:0000313" key="3">
    <source>
        <dbReference type="Proteomes" id="UP000076858"/>
    </source>
</evidence>
<proteinExistence type="predicted"/>
<feature type="non-terminal residue" evidence="2">
    <location>
        <position position="85"/>
    </location>
</feature>
<dbReference type="EMBL" id="LRGB01025739">
    <property type="protein sequence ID" value="KZR96199.1"/>
    <property type="molecule type" value="Genomic_DNA"/>
</dbReference>
<accession>A0A164DX49</accession>
<sequence length="85" mass="9578">QDDDHQLDFHLTLRSPCLPLQHNCTNWYGTNRTSAYDVVGQPKLYILTGEMKENSSSASTTTPPPPNAEIFSIPANIQYIRDQLT</sequence>
<gene>
    <name evidence="2" type="ORF">APZ42_009600</name>
</gene>
<protein>
    <submittedName>
        <fullName evidence="2">Uncharacterized protein</fullName>
    </submittedName>
</protein>
<organism evidence="2 3">
    <name type="scientific">Daphnia magna</name>
    <dbReference type="NCBI Taxonomy" id="35525"/>
    <lineage>
        <taxon>Eukaryota</taxon>
        <taxon>Metazoa</taxon>
        <taxon>Ecdysozoa</taxon>
        <taxon>Arthropoda</taxon>
        <taxon>Crustacea</taxon>
        <taxon>Branchiopoda</taxon>
        <taxon>Diplostraca</taxon>
        <taxon>Cladocera</taxon>
        <taxon>Anomopoda</taxon>
        <taxon>Daphniidae</taxon>
        <taxon>Daphnia</taxon>
    </lineage>
</organism>
<name>A0A164DX49_9CRUS</name>
<dbReference type="Proteomes" id="UP000076858">
    <property type="component" value="Unassembled WGS sequence"/>
</dbReference>
<evidence type="ECO:0000256" key="1">
    <source>
        <dbReference type="SAM" id="MobiDB-lite"/>
    </source>
</evidence>
<feature type="region of interest" description="Disordered" evidence="1">
    <location>
        <begin position="52"/>
        <end position="72"/>
    </location>
</feature>
<comment type="caution">
    <text evidence="2">The sequence shown here is derived from an EMBL/GenBank/DDBJ whole genome shotgun (WGS) entry which is preliminary data.</text>
</comment>
<keyword evidence="3" id="KW-1185">Reference proteome</keyword>